<feature type="compositionally biased region" description="Basic and acidic residues" evidence="1">
    <location>
        <begin position="1"/>
        <end position="24"/>
    </location>
</feature>
<reference evidence="2" key="2">
    <citation type="journal article" date="2022" name="Microb. Genom.">
        <title>A chromosome-scale genome assembly of the tomato pathogen Cladosporium fulvum reveals a compartmentalized genome architecture and the presence of a dispensable chromosome.</title>
        <authorList>
            <person name="Zaccaron A.Z."/>
            <person name="Chen L.H."/>
            <person name="Samaras A."/>
            <person name="Stergiopoulos I."/>
        </authorList>
    </citation>
    <scope>NUCLEOTIDE SEQUENCE</scope>
    <source>
        <strain evidence="2">Race5_Kim</strain>
    </source>
</reference>
<dbReference type="KEGG" id="ffu:CLAFUR5_09094"/>
<sequence length="392" mass="43635">MCSLLFEERKPRMDASSKDPKRLQDSPSDPRPPKRLSPSNTSLALPPSTSANARTTNMKRLTPTFNFFDQVVQNEAIEDAERLEDWDPYRDNNYSTSSSPGARAGSLPPMYPGRHALDTLNMYMDDASDHEEPPATASPPGGVAVALEAATISTDPEHRTPAEARGRADTAVSTNSHEAQDSPSDSTDSSGSSGSGSIDLNECNAEQRAALYEQAYSDVTCTLRDFCVPDQYNAYPKHAPEILSAFLEHATFTVKVWANYDSYTRKLYRQPSRVDSCGKLQLPAKQRKYLNTFSRVQFSNIVMEVGTPFRTLAKIRLKAVNGELEVGGSLCKDVHSPHQRLKRVVVEAMKRIKEDGVVGEQYGLTLKDLGLIAKEFVYLPKNQRDIWEYFEN</sequence>
<dbReference type="RefSeq" id="XP_047766494.1">
    <property type="nucleotide sequence ID" value="XM_047908242.1"/>
</dbReference>
<dbReference type="GeneID" id="71988972"/>
<feature type="region of interest" description="Disordered" evidence="1">
    <location>
        <begin position="153"/>
        <end position="200"/>
    </location>
</feature>
<dbReference type="Proteomes" id="UP000756132">
    <property type="component" value="Chromosome 9"/>
</dbReference>
<feature type="compositionally biased region" description="Basic and acidic residues" evidence="1">
    <location>
        <begin position="155"/>
        <end position="168"/>
    </location>
</feature>
<dbReference type="AlphaFoldDB" id="A0A9Q8PGN8"/>
<keyword evidence="3" id="KW-1185">Reference proteome</keyword>
<feature type="region of interest" description="Disordered" evidence="1">
    <location>
        <begin position="82"/>
        <end position="109"/>
    </location>
</feature>
<proteinExistence type="predicted"/>
<organism evidence="2 3">
    <name type="scientific">Passalora fulva</name>
    <name type="common">Tomato leaf mold</name>
    <name type="synonym">Cladosporium fulvum</name>
    <dbReference type="NCBI Taxonomy" id="5499"/>
    <lineage>
        <taxon>Eukaryota</taxon>
        <taxon>Fungi</taxon>
        <taxon>Dikarya</taxon>
        <taxon>Ascomycota</taxon>
        <taxon>Pezizomycotina</taxon>
        <taxon>Dothideomycetes</taxon>
        <taxon>Dothideomycetidae</taxon>
        <taxon>Mycosphaerellales</taxon>
        <taxon>Mycosphaerellaceae</taxon>
        <taxon>Fulvia</taxon>
    </lineage>
</organism>
<evidence type="ECO:0000256" key="1">
    <source>
        <dbReference type="SAM" id="MobiDB-lite"/>
    </source>
</evidence>
<feature type="region of interest" description="Disordered" evidence="1">
    <location>
        <begin position="1"/>
        <end position="57"/>
    </location>
</feature>
<feature type="compositionally biased region" description="Low complexity" evidence="1">
    <location>
        <begin position="181"/>
        <end position="197"/>
    </location>
</feature>
<protein>
    <submittedName>
        <fullName evidence="2">Uncharacterized protein</fullName>
    </submittedName>
</protein>
<gene>
    <name evidence="2" type="ORF">CLAFUR5_09094</name>
</gene>
<dbReference type="EMBL" id="CP090171">
    <property type="protein sequence ID" value="UJO22128.1"/>
    <property type="molecule type" value="Genomic_DNA"/>
</dbReference>
<accession>A0A9Q8PGN8</accession>
<evidence type="ECO:0000313" key="2">
    <source>
        <dbReference type="EMBL" id="UJO22128.1"/>
    </source>
</evidence>
<evidence type="ECO:0000313" key="3">
    <source>
        <dbReference type="Proteomes" id="UP000756132"/>
    </source>
</evidence>
<dbReference type="OrthoDB" id="3641195at2759"/>
<feature type="compositionally biased region" description="Polar residues" evidence="1">
    <location>
        <begin position="37"/>
        <end position="57"/>
    </location>
</feature>
<name>A0A9Q8PGN8_PASFU</name>
<reference evidence="2" key="1">
    <citation type="submission" date="2021-12" db="EMBL/GenBank/DDBJ databases">
        <authorList>
            <person name="Zaccaron A."/>
            <person name="Stergiopoulos I."/>
        </authorList>
    </citation>
    <scope>NUCLEOTIDE SEQUENCE</scope>
    <source>
        <strain evidence="2">Race5_Kim</strain>
    </source>
</reference>